<sequence length="433" mass="49280">MLRDLFERILRFFGWKKRPDQIQQLSEKLDFVISHLPATGAQVPALRSGFANPEMPQSIMFSSDSNDSSLMFNLRKDLQLDSKWKQLDRSGSDNFSKDIVTDVIRGGVMSGAGYALSQNLFTSTVDPATLMKLAKGGLSSAVVGSNGKIISQAGFVKAGTSVFTPVFIFQALSIVTGQYYMAGISKQLNAIQAKLDELLILHHTEREARLRSAFNFIQKYSQRKVFEIEDLVHIRSIIGDLVEVREEYHILLENSVNEIKEVLKTDTWFSTKKEADIVSNKIQSSGFIYKMGMCLKADELFHMATIVEFHMNLFAEPTQNRIKLIESKLSVFQGFSENELMFKKTEALYNKTKNSFIKKLEENENKSVFSSDSQKRNINDFKQIFKNFEVDKRKSFASTKDAIELIVKPMNQPLEIAMRENGAISEFFIKEEE</sequence>
<keyword evidence="2" id="KW-1185">Reference proteome</keyword>
<dbReference type="OrthoDB" id="1452207at2"/>
<evidence type="ECO:0000313" key="2">
    <source>
        <dbReference type="Proteomes" id="UP000198790"/>
    </source>
</evidence>
<dbReference type="AlphaFoldDB" id="A0A1I1CCQ6"/>
<proteinExistence type="predicted"/>
<dbReference type="EMBL" id="FOKK01000027">
    <property type="protein sequence ID" value="SFB59786.1"/>
    <property type="molecule type" value="Genomic_DNA"/>
</dbReference>
<gene>
    <name evidence="1" type="ORF">SAMN04489723_12713</name>
</gene>
<protein>
    <submittedName>
        <fullName evidence="1">Uncharacterized protein</fullName>
    </submittedName>
</protein>
<accession>A0A1I1CCQ6</accession>
<evidence type="ECO:0000313" key="1">
    <source>
        <dbReference type="EMBL" id="SFB59786.1"/>
    </source>
</evidence>
<organism evidence="1 2">
    <name type="scientific">Algoriphagus aquimarinus</name>
    <dbReference type="NCBI Taxonomy" id="237018"/>
    <lineage>
        <taxon>Bacteria</taxon>
        <taxon>Pseudomonadati</taxon>
        <taxon>Bacteroidota</taxon>
        <taxon>Cytophagia</taxon>
        <taxon>Cytophagales</taxon>
        <taxon>Cyclobacteriaceae</taxon>
        <taxon>Algoriphagus</taxon>
    </lineage>
</organism>
<dbReference type="Proteomes" id="UP000198790">
    <property type="component" value="Unassembled WGS sequence"/>
</dbReference>
<name>A0A1I1CCQ6_9BACT</name>
<dbReference type="STRING" id="237018.SAMN04489723_12713"/>
<reference evidence="1 2" key="1">
    <citation type="submission" date="2016-10" db="EMBL/GenBank/DDBJ databases">
        <authorList>
            <person name="de Groot N.N."/>
        </authorList>
    </citation>
    <scope>NUCLEOTIDE SEQUENCE [LARGE SCALE GENOMIC DNA]</scope>
    <source>
        <strain evidence="1 2">DSM 23399</strain>
    </source>
</reference>